<proteinExistence type="predicted"/>
<organism evidence="3 4">
    <name type="scientific">Gomphillus americanus</name>
    <dbReference type="NCBI Taxonomy" id="1940652"/>
    <lineage>
        <taxon>Eukaryota</taxon>
        <taxon>Fungi</taxon>
        <taxon>Dikarya</taxon>
        <taxon>Ascomycota</taxon>
        <taxon>Pezizomycotina</taxon>
        <taxon>Lecanoromycetes</taxon>
        <taxon>OSLEUM clade</taxon>
        <taxon>Ostropomycetidae</taxon>
        <taxon>Ostropales</taxon>
        <taxon>Graphidaceae</taxon>
        <taxon>Gomphilloideae</taxon>
        <taxon>Gomphillus</taxon>
    </lineage>
</organism>
<evidence type="ECO:0008006" key="5">
    <source>
        <dbReference type="Google" id="ProtNLM"/>
    </source>
</evidence>
<gene>
    <name evidence="3" type="ORF">GOMPHAMPRED_006990</name>
</gene>
<dbReference type="EMBL" id="CAJPDQ010000005">
    <property type="protein sequence ID" value="CAF9910190.1"/>
    <property type="molecule type" value="Genomic_DNA"/>
</dbReference>
<feature type="compositionally biased region" description="Polar residues" evidence="2">
    <location>
        <begin position="50"/>
        <end position="67"/>
    </location>
</feature>
<feature type="region of interest" description="Disordered" evidence="2">
    <location>
        <begin position="186"/>
        <end position="206"/>
    </location>
</feature>
<name>A0A8H3IBM2_9LECA</name>
<evidence type="ECO:0000313" key="4">
    <source>
        <dbReference type="Proteomes" id="UP000664169"/>
    </source>
</evidence>
<protein>
    <recommendedName>
        <fullName evidence="5">Nineteen complex-related protein 2-domain-containing protein</fullName>
    </recommendedName>
</protein>
<dbReference type="InterPro" id="IPR028211">
    <property type="entry name" value="Ntr2"/>
</dbReference>
<evidence type="ECO:0000256" key="2">
    <source>
        <dbReference type="SAM" id="MobiDB-lite"/>
    </source>
</evidence>
<keyword evidence="1" id="KW-0175">Coiled coil</keyword>
<sequence length="440" mass="48830">MKSSFAARRKPRAIAREDEDDGDDAHAHSDSVTTVSAVKRPSDRLKKLSSKQTSFSAGVSRNTSQNVSDEEADSFVIKRSNLSRQAVTRNAQRKAGIKLPDESLLLQREGFQDEGQPSYSAEALALLKNSTPGTPSSRTIDDEAARILGPVDVAAKFGVDYLSGIDGIPTNAEIAEKKERRARLAKETKYNPNGSGSENGDEIMLDVGHDSDEDEFKMQVDRVQLNDPRTAKYGETRLVHDDEDILEGFDEFTNDSMNGRIEVGRKAEKAAKKRTREQIRAMIAEAEGSESGDSDESERERREAYEDVQKRKAIGASQLLNSQDEALPPRLPPIPTLSGVLDKLRMALEETDLMRQAKQRDIEEIERERQEIAEREGDVQRALKETAEQYQRLSIEAGLRSDEHSKQGLDLNSALAMGDAGRSEEQTPQRGLDNLAINGY</sequence>
<reference evidence="3" key="1">
    <citation type="submission" date="2021-03" db="EMBL/GenBank/DDBJ databases">
        <authorList>
            <person name="Tagirdzhanova G."/>
        </authorList>
    </citation>
    <scope>NUCLEOTIDE SEQUENCE</scope>
</reference>
<dbReference type="GO" id="GO:0000390">
    <property type="term" value="P:spliceosomal complex disassembly"/>
    <property type="evidence" value="ECO:0007669"/>
    <property type="project" value="InterPro"/>
</dbReference>
<accession>A0A8H3IBM2</accession>
<comment type="caution">
    <text evidence="3">The sequence shown here is derived from an EMBL/GenBank/DDBJ whole genome shotgun (WGS) entry which is preliminary data.</text>
</comment>
<feature type="compositionally biased region" description="Polar residues" evidence="2">
    <location>
        <begin position="80"/>
        <end position="90"/>
    </location>
</feature>
<dbReference type="OrthoDB" id="429427at2759"/>
<evidence type="ECO:0000313" key="3">
    <source>
        <dbReference type="EMBL" id="CAF9910190.1"/>
    </source>
</evidence>
<dbReference type="AlphaFoldDB" id="A0A8H3IBM2"/>
<feature type="compositionally biased region" description="Acidic residues" evidence="2">
    <location>
        <begin position="287"/>
        <end position="297"/>
    </location>
</feature>
<dbReference type="Proteomes" id="UP000664169">
    <property type="component" value="Unassembled WGS sequence"/>
</dbReference>
<dbReference type="GO" id="GO:0071008">
    <property type="term" value="C:U2-type post-mRNA release spliceosomal complex"/>
    <property type="evidence" value="ECO:0007669"/>
    <property type="project" value="InterPro"/>
</dbReference>
<feature type="region of interest" description="Disordered" evidence="2">
    <location>
        <begin position="266"/>
        <end position="336"/>
    </location>
</feature>
<feature type="region of interest" description="Disordered" evidence="2">
    <location>
        <begin position="1"/>
        <end position="95"/>
    </location>
</feature>
<keyword evidence="4" id="KW-1185">Reference proteome</keyword>
<evidence type="ECO:0000256" key="1">
    <source>
        <dbReference type="SAM" id="Coils"/>
    </source>
</evidence>
<feature type="coiled-coil region" evidence="1">
    <location>
        <begin position="348"/>
        <end position="385"/>
    </location>
</feature>
<dbReference type="Pfam" id="PF15458">
    <property type="entry name" value="NTR2"/>
    <property type="match status" value="1"/>
</dbReference>
<feature type="compositionally biased region" description="Basic and acidic residues" evidence="2">
    <location>
        <begin position="298"/>
        <end position="310"/>
    </location>
</feature>
<feature type="region of interest" description="Disordered" evidence="2">
    <location>
        <begin position="395"/>
        <end position="440"/>
    </location>
</feature>